<dbReference type="Pfam" id="PF04404">
    <property type="entry name" value="ERF"/>
    <property type="match status" value="1"/>
</dbReference>
<evidence type="ECO:0000313" key="3">
    <source>
        <dbReference type="EMBL" id="CAB4218323.1"/>
    </source>
</evidence>
<dbReference type="EMBL" id="LR797299">
    <property type="protein sequence ID" value="CAB4199897.1"/>
    <property type="molecule type" value="Genomic_DNA"/>
</dbReference>
<name>A0A6J5PZS3_9CAUD</name>
<sequence>MTGKIHSKLSEILKAVGYIEKTGTNASQGYKYVQAAAVADKIRDEFAKRSLTMIPATIEVTESGLTPSGKQALVTLRVTWQITDGESGEFVTFQSVGSGSDSTDKAVYKAMTGALKYALLLGFLIPTGDDPENEKPSSDAIVASAAKKIFDEEPATKKAQAFDANAIEF</sequence>
<dbReference type="EMBL" id="LR796956">
    <property type="protein sequence ID" value="CAB4177520.1"/>
    <property type="molecule type" value="Genomic_DNA"/>
</dbReference>
<evidence type="ECO:0000313" key="2">
    <source>
        <dbReference type="EMBL" id="CAB4199897.1"/>
    </source>
</evidence>
<dbReference type="EMBL" id="LR797467">
    <property type="protein sequence ID" value="CAB4218323.1"/>
    <property type="molecule type" value="Genomic_DNA"/>
</dbReference>
<reference evidence="1" key="1">
    <citation type="submission" date="2020-05" db="EMBL/GenBank/DDBJ databases">
        <authorList>
            <person name="Chiriac C."/>
            <person name="Salcher M."/>
            <person name="Ghai R."/>
            <person name="Kavagutti S V."/>
        </authorList>
    </citation>
    <scope>NUCLEOTIDE SEQUENCE</scope>
</reference>
<gene>
    <name evidence="1" type="ORF">UFOVP1005_17</name>
    <name evidence="2" type="ORF">UFOVP1344_17</name>
    <name evidence="3" type="ORF">UFOVP1602_23</name>
</gene>
<organism evidence="1">
    <name type="scientific">uncultured Caudovirales phage</name>
    <dbReference type="NCBI Taxonomy" id="2100421"/>
    <lineage>
        <taxon>Viruses</taxon>
        <taxon>Duplodnaviria</taxon>
        <taxon>Heunggongvirae</taxon>
        <taxon>Uroviricota</taxon>
        <taxon>Caudoviricetes</taxon>
        <taxon>Peduoviridae</taxon>
        <taxon>Maltschvirus</taxon>
        <taxon>Maltschvirus maltsch</taxon>
    </lineage>
</organism>
<proteinExistence type="predicted"/>
<accession>A0A6J5PZS3</accession>
<evidence type="ECO:0000313" key="1">
    <source>
        <dbReference type="EMBL" id="CAB4177520.1"/>
    </source>
</evidence>
<protein>
    <submittedName>
        <fullName evidence="1">Essential recombination function protein</fullName>
    </submittedName>
</protein>
<dbReference type="InterPro" id="IPR007499">
    <property type="entry name" value="ERF_bacteria_virus"/>
</dbReference>